<dbReference type="PANTHER" id="PTHR43033:SF1">
    <property type="entry name" value="TRNA(ILE)-LYSIDINE SYNTHASE-RELATED"/>
    <property type="match status" value="1"/>
</dbReference>
<geneLocation type="chloroplast" evidence="6"/>
<gene>
    <name evidence="6" type="primary">ycf62</name>
</gene>
<dbReference type="GO" id="GO:0005524">
    <property type="term" value="F:ATP binding"/>
    <property type="evidence" value="ECO:0007669"/>
    <property type="project" value="UniProtKB-KW"/>
</dbReference>
<dbReference type="GO" id="GO:0008033">
    <property type="term" value="P:tRNA processing"/>
    <property type="evidence" value="ECO:0007669"/>
    <property type="project" value="UniProtKB-KW"/>
</dbReference>
<evidence type="ECO:0000259" key="5">
    <source>
        <dbReference type="Pfam" id="PF01171"/>
    </source>
</evidence>
<dbReference type="InterPro" id="IPR011063">
    <property type="entry name" value="TilS/TtcA_N"/>
</dbReference>
<evidence type="ECO:0000256" key="3">
    <source>
        <dbReference type="ARBA" id="ARBA00022741"/>
    </source>
</evidence>
<dbReference type="PANTHER" id="PTHR43033">
    <property type="entry name" value="TRNA(ILE)-LYSIDINE SYNTHASE-RELATED"/>
    <property type="match status" value="1"/>
</dbReference>
<dbReference type="GeneID" id="5383828"/>
<feature type="domain" description="tRNA(Ile)-lysidine/2-thiocytidine synthase N-terminal" evidence="5">
    <location>
        <begin position="243"/>
        <end position="313"/>
    </location>
</feature>
<dbReference type="InterPro" id="IPR012094">
    <property type="entry name" value="tRNA_Ile_lys_synt"/>
</dbReference>
<keyword evidence="1" id="KW-0436">Ligase</keyword>
<evidence type="ECO:0000256" key="2">
    <source>
        <dbReference type="ARBA" id="ARBA00022694"/>
    </source>
</evidence>
<dbReference type="RefSeq" id="YP_001382138.1">
    <property type="nucleotide sequence ID" value="NC_009681.1"/>
</dbReference>
<dbReference type="AlphaFoldDB" id="A6YG61"/>
<keyword evidence="6" id="KW-0150">Chloroplast</keyword>
<protein>
    <submittedName>
        <fullName evidence="6">Hypothetical chloroplast RF62</fullName>
    </submittedName>
</protein>
<dbReference type="GO" id="GO:0016879">
    <property type="term" value="F:ligase activity, forming carbon-nitrogen bonds"/>
    <property type="evidence" value="ECO:0007669"/>
    <property type="project" value="InterPro"/>
</dbReference>
<keyword evidence="3" id="KW-0547">Nucleotide-binding</keyword>
<keyword evidence="4" id="KW-0067">ATP-binding</keyword>
<name>A6YG61_PLETE</name>
<evidence type="ECO:0000313" key="6">
    <source>
        <dbReference type="EMBL" id="ABO69283.1"/>
    </source>
</evidence>
<keyword evidence="6" id="KW-0934">Plastid</keyword>
<dbReference type="EMBL" id="EF506945">
    <property type="protein sequence ID" value="ABO69283.1"/>
    <property type="molecule type" value="Genomic_DNA"/>
</dbReference>
<accession>A6YG61</accession>
<proteinExistence type="predicted"/>
<dbReference type="SUPFAM" id="SSF52402">
    <property type="entry name" value="Adenine nucleotide alpha hydrolases-like"/>
    <property type="match status" value="2"/>
</dbReference>
<organism evidence="6">
    <name type="scientific">Pleurastrum terricola</name>
    <name type="common">Filamentous green alga</name>
    <name type="synonym">Leptosira terrestris</name>
    <dbReference type="NCBI Taxonomy" id="34116"/>
    <lineage>
        <taxon>Eukaryota</taxon>
        <taxon>Viridiplantae</taxon>
        <taxon>Chlorophyta</taxon>
        <taxon>core chlorophytes</taxon>
        <taxon>Chlorophyceae</taxon>
        <taxon>CS clade</taxon>
        <taxon>Chlamydomonadales</taxon>
        <taxon>Pleurastraceae</taxon>
        <taxon>Pleurastrum</taxon>
    </lineage>
</organism>
<dbReference type="InterPro" id="IPR014729">
    <property type="entry name" value="Rossmann-like_a/b/a_fold"/>
</dbReference>
<evidence type="ECO:0000256" key="4">
    <source>
        <dbReference type="ARBA" id="ARBA00022840"/>
    </source>
</evidence>
<dbReference type="Gene3D" id="3.40.50.620">
    <property type="entry name" value="HUPs"/>
    <property type="match status" value="2"/>
</dbReference>
<dbReference type="Pfam" id="PF01171">
    <property type="entry name" value="ATP_bind_3"/>
    <property type="match status" value="2"/>
</dbReference>
<reference evidence="6" key="2">
    <citation type="submission" date="2007-03" db="EMBL/GenBank/DDBJ databases">
        <authorList>
            <consortium name="NIH - Zebrafish Gene Collection (ZGC) project"/>
        </authorList>
    </citation>
    <scope>NUCLEOTIDE SEQUENCE</scope>
</reference>
<keyword evidence="2" id="KW-0819">tRNA processing</keyword>
<reference evidence="6" key="1">
    <citation type="journal article" date="2007" name="BMC Genomics">
        <title>The chloroplast genome sequence of the green alga Leptosira terrestris: multiple losses of the inverted repeat and extensive genome rearrangements within the Trebouxiophyceae.</title>
        <authorList>
            <person name="de Cambiaire J.C."/>
            <person name="Otis C."/>
            <person name="Turmel M."/>
            <person name="Lemieux C."/>
        </authorList>
    </citation>
    <scope>NUCLEOTIDE SEQUENCE [LARGE SCALE GENOMIC DNA]</scope>
</reference>
<sequence length="315" mass="37575">MHQNKNYFDLLKIIDNTLNNKRLLEPNLSILLSISGGQDSVCLFFLFEILKIQWNWNISIVYCNHLWQKESFKTQNQICKIGYFFNNLIYVATFPGQTSNWPVVMTNKYFLNNKSRYIEVAKKASTLQLINQKLFNTNISLFLEIYIYEPLSIFGSLYICWGVSNKIIIIEFYLVDESPRHKLININFLTPLYFDQRLFINQRFIYLDQRLGQIHPFIFTNGAHLQHPIIQTIGNLNVKIWRLNKMLSFTSNKLINKMLKVTTSFTEQKSRNWRYELWQKLSFFYEYKFLITGHTTTDRVETLLLNLVRGRAKRE</sequence>
<feature type="domain" description="tRNA(Ile)-lysidine/2-thiocytidine synthase N-terminal" evidence="5">
    <location>
        <begin position="30"/>
        <end position="95"/>
    </location>
</feature>
<evidence type="ECO:0000256" key="1">
    <source>
        <dbReference type="ARBA" id="ARBA00022598"/>
    </source>
</evidence>